<dbReference type="CDD" id="cd00109">
    <property type="entry name" value="Kunitz-type"/>
    <property type="match status" value="1"/>
</dbReference>
<dbReference type="PROSITE" id="PS50279">
    <property type="entry name" value="BPTI_KUNITZ_2"/>
    <property type="match status" value="1"/>
</dbReference>
<dbReference type="InterPro" id="IPR002223">
    <property type="entry name" value="Kunitz_BPTI"/>
</dbReference>
<dbReference type="Gene3D" id="4.10.410.10">
    <property type="entry name" value="Pancreatic trypsin inhibitor Kunitz domain"/>
    <property type="match status" value="1"/>
</dbReference>
<keyword evidence="1" id="KW-1015">Disulfide bond</keyword>
<dbReference type="Proteomes" id="UP000001357">
    <property type="component" value="Unassembled WGS sequence"/>
</dbReference>
<dbReference type="GO" id="GO:0004867">
    <property type="term" value="F:serine-type endopeptidase inhibitor activity"/>
    <property type="evidence" value="ECO:0007669"/>
    <property type="project" value="InterPro"/>
</dbReference>
<feature type="non-terminal residue" evidence="3">
    <location>
        <position position="1"/>
    </location>
</feature>
<gene>
    <name evidence="3" type="ORF">MONBRDRAFT_3838</name>
</gene>
<dbReference type="GeneID" id="5888250"/>
<dbReference type="InterPro" id="IPR036880">
    <property type="entry name" value="Kunitz_BPTI_sf"/>
</dbReference>
<protein>
    <recommendedName>
        <fullName evidence="2">BPTI/Kunitz inhibitor domain-containing protein</fullName>
    </recommendedName>
</protein>
<dbReference type="AlphaFoldDB" id="A9USB2"/>
<dbReference type="KEGG" id="mbr:MONBRDRAFT_3838"/>
<feature type="non-terminal residue" evidence="3">
    <location>
        <position position="51"/>
    </location>
</feature>
<evidence type="ECO:0000259" key="2">
    <source>
        <dbReference type="PROSITE" id="PS50279"/>
    </source>
</evidence>
<dbReference type="InterPro" id="IPR020901">
    <property type="entry name" value="Prtase_inh_Kunz-CS"/>
</dbReference>
<evidence type="ECO:0000313" key="4">
    <source>
        <dbReference type="Proteomes" id="UP000001357"/>
    </source>
</evidence>
<organism evidence="3 4">
    <name type="scientific">Monosiga brevicollis</name>
    <name type="common">Choanoflagellate</name>
    <dbReference type="NCBI Taxonomy" id="81824"/>
    <lineage>
        <taxon>Eukaryota</taxon>
        <taxon>Choanoflagellata</taxon>
        <taxon>Craspedida</taxon>
        <taxon>Salpingoecidae</taxon>
        <taxon>Monosiga</taxon>
    </lineage>
</organism>
<sequence>CMQPMEVGPCKAEIERWYFDIRAQECVRFTYGGCDGNRNNFASKSDCEQAC</sequence>
<dbReference type="RefSeq" id="XP_001743356.1">
    <property type="nucleotide sequence ID" value="XM_001743304.1"/>
</dbReference>
<name>A9USB2_MONBE</name>
<dbReference type="PANTHER" id="PTHR10083:SF374">
    <property type="entry name" value="BPTI_KUNITZ INHIBITOR DOMAIN-CONTAINING PROTEIN"/>
    <property type="match status" value="1"/>
</dbReference>
<dbReference type="PROSITE" id="PS00280">
    <property type="entry name" value="BPTI_KUNITZ_1"/>
    <property type="match status" value="1"/>
</dbReference>
<feature type="domain" description="BPTI/Kunitz inhibitor" evidence="2">
    <location>
        <begin position="1"/>
        <end position="51"/>
    </location>
</feature>
<dbReference type="PRINTS" id="PR00759">
    <property type="entry name" value="BASICPTASE"/>
</dbReference>
<dbReference type="Pfam" id="PF00014">
    <property type="entry name" value="Kunitz_BPTI"/>
    <property type="match status" value="1"/>
</dbReference>
<dbReference type="STRING" id="81824.A9USB2"/>
<dbReference type="SMART" id="SM00131">
    <property type="entry name" value="KU"/>
    <property type="match status" value="1"/>
</dbReference>
<dbReference type="InParanoid" id="A9USB2"/>
<keyword evidence="4" id="KW-1185">Reference proteome</keyword>
<dbReference type="EMBL" id="CH991544">
    <property type="protein sequence ID" value="EDQ92070.1"/>
    <property type="molecule type" value="Genomic_DNA"/>
</dbReference>
<reference evidence="3 4" key="1">
    <citation type="journal article" date="2008" name="Nature">
        <title>The genome of the choanoflagellate Monosiga brevicollis and the origin of metazoans.</title>
        <authorList>
            <consortium name="JGI Sequencing"/>
            <person name="King N."/>
            <person name="Westbrook M.J."/>
            <person name="Young S.L."/>
            <person name="Kuo A."/>
            <person name="Abedin M."/>
            <person name="Chapman J."/>
            <person name="Fairclough S."/>
            <person name="Hellsten U."/>
            <person name="Isogai Y."/>
            <person name="Letunic I."/>
            <person name="Marr M."/>
            <person name="Pincus D."/>
            <person name="Putnam N."/>
            <person name="Rokas A."/>
            <person name="Wright K.J."/>
            <person name="Zuzow R."/>
            <person name="Dirks W."/>
            <person name="Good M."/>
            <person name="Goodstein D."/>
            <person name="Lemons D."/>
            <person name="Li W."/>
            <person name="Lyons J.B."/>
            <person name="Morris A."/>
            <person name="Nichols S."/>
            <person name="Richter D.J."/>
            <person name="Salamov A."/>
            <person name="Bork P."/>
            <person name="Lim W.A."/>
            <person name="Manning G."/>
            <person name="Miller W.T."/>
            <person name="McGinnis W."/>
            <person name="Shapiro H."/>
            <person name="Tjian R."/>
            <person name="Grigoriev I.V."/>
            <person name="Rokhsar D."/>
        </authorList>
    </citation>
    <scope>NUCLEOTIDE SEQUENCE [LARGE SCALE GENOMIC DNA]</scope>
    <source>
        <strain evidence="4">MX1 / ATCC 50154</strain>
    </source>
</reference>
<dbReference type="eggNOG" id="KOG3540">
    <property type="taxonomic scope" value="Eukaryota"/>
</dbReference>
<proteinExistence type="predicted"/>
<dbReference type="InterPro" id="IPR050098">
    <property type="entry name" value="TFPI/VKTCI-like"/>
</dbReference>
<dbReference type="PANTHER" id="PTHR10083">
    <property type="entry name" value="KUNITZ-TYPE PROTEASE INHIBITOR-RELATED"/>
    <property type="match status" value="1"/>
</dbReference>
<dbReference type="SUPFAM" id="SSF57362">
    <property type="entry name" value="BPTI-like"/>
    <property type="match status" value="1"/>
</dbReference>
<dbReference type="FunFam" id="4.10.410.10:FF:000017">
    <property type="entry name" value="papilin isoform X2"/>
    <property type="match status" value="1"/>
</dbReference>
<evidence type="ECO:0000256" key="1">
    <source>
        <dbReference type="ARBA" id="ARBA00023157"/>
    </source>
</evidence>
<accession>A9USB2</accession>
<evidence type="ECO:0000313" key="3">
    <source>
        <dbReference type="EMBL" id="EDQ92070.1"/>
    </source>
</evidence>